<keyword evidence="4" id="KW-1185">Reference proteome</keyword>
<gene>
    <name evidence="3" type="ORF">WCV65_13775</name>
</gene>
<keyword evidence="2" id="KW-0472">Membrane</keyword>
<evidence type="ECO:0000256" key="2">
    <source>
        <dbReference type="SAM" id="Phobius"/>
    </source>
</evidence>
<proteinExistence type="predicted"/>
<dbReference type="Proteomes" id="UP001377337">
    <property type="component" value="Chromosome"/>
</dbReference>
<organism evidence="3 4">
    <name type="scientific">Metabacillus sediminis</name>
    <dbReference type="NCBI Taxonomy" id="3117746"/>
    <lineage>
        <taxon>Bacteria</taxon>
        <taxon>Bacillati</taxon>
        <taxon>Bacillota</taxon>
        <taxon>Bacilli</taxon>
        <taxon>Bacillales</taxon>
        <taxon>Bacillaceae</taxon>
        <taxon>Metabacillus</taxon>
    </lineage>
</organism>
<reference evidence="3 4" key="1">
    <citation type="submission" date="2024-02" db="EMBL/GenBank/DDBJ databases">
        <title>Seven novel Bacillus-like species.</title>
        <authorList>
            <person name="Liu G."/>
        </authorList>
    </citation>
    <scope>NUCLEOTIDE SEQUENCE [LARGE SCALE GENOMIC DNA]</scope>
    <source>
        <strain evidence="3 4">FJAT-52054</strain>
    </source>
</reference>
<keyword evidence="2" id="KW-1133">Transmembrane helix</keyword>
<keyword evidence="2" id="KW-0812">Transmembrane</keyword>
<dbReference type="EMBL" id="CP147407">
    <property type="protein sequence ID" value="WXB95629.1"/>
    <property type="molecule type" value="Genomic_DNA"/>
</dbReference>
<dbReference type="RefSeq" id="WP_338777201.1">
    <property type="nucleotide sequence ID" value="NZ_CP147407.1"/>
</dbReference>
<protein>
    <submittedName>
        <fullName evidence="3">Uncharacterized protein</fullName>
    </submittedName>
</protein>
<evidence type="ECO:0000313" key="3">
    <source>
        <dbReference type="EMBL" id="WXB95629.1"/>
    </source>
</evidence>
<feature type="region of interest" description="Disordered" evidence="1">
    <location>
        <begin position="35"/>
        <end position="56"/>
    </location>
</feature>
<accession>A0ABZ2NDL5</accession>
<feature type="transmembrane region" description="Helical" evidence="2">
    <location>
        <begin position="6"/>
        <end position="29"/>
    </location>
</feature>
<evidence type="ECO:0000256" key="1">
    <source>
        <dbReference type="SAM" id="MobiDB-lite"/>
    </source>
</evidence>
<name>A0ABZ2NDL5_9BACI</name>
<sequence length="136" mass="15526">MNGIESIINAIADNPIVSAALIWVVGAIFSRTFRSGDKKTENQKKPKERPESFKVQEKQLQESVQTVYERVQREINKEKIKNNRGYEKELSVVKLNRASNHQKKAALQNPAAQGIIWAEIIGKPRSLNPHHTRRSK</sequence>
<evidence type="ECO:0000313" key="4">
    <source>
        <dbReference type="Proteomes" id="UP001377337"/>
    </source>
</evidence>